<feature type="chain" id="PRO_5009524706" description="Carboxypeptidase regulatory-like domain-containing protein" evidence="2">
    <location>
        <begin position="20"/>
        <end position="425"/>
    </location>
</feature>
<gene>
    <name evidence="3" type="ORF">A2527_02825</name>
</gene>
<evidence type="ECO:0000256" key="2">
    <source>
        <dbReference type="SAM" id="SignalP"/>
    </source>
</evidence>
<keyword evidence="1" id="KW-0812">Transmembrane</keyword>
<evidence type="ECO:0000313" key="4">
    <source>
        <dbReference type="Proteomes" id="UP000178449"/>
    </source>
</evidence>
<name>A0A1F6GFX4_9PROT</name>
<protein>
    <recommendedName>
        <fullName evidence="5">Carboxypeptidase regulatory-like domain-containing protein</fullName>
    </recommendedName>
</protein>
<organism evidence="3 4">
    <name type="scientific">Candidatus Lambdaproteobacteria bacterium RIFOXYD2_FULL_50_16</name>
    <dbReference type="NCBI Taxonomy" id="1817772"/>
    <lineage>
        <taxon>Bacteria</taxon>
        <taxon>Pseudomonadati</taxon>
        <taxon>Pseudomonadota</taxon>
        <taxon>Candidatus Lambdaproteobacteria</taxon>
    </lineage>
</organism>
<keyword evidence="1" id="KW-0472">Membrane</keyword>
<keyword evidence="1" id="KW-1133">Transmembrane helix</keyword>
<reference evidence="3 4" key="1">
    <citation type="journal article" date="2016" name="Nat. Commun.">
        <title>Thousands of microbial genomes shed light on interconnected biogeochemical processes in an aquifer system.</title>
        <authorList>
            <person name="Anantharaman K."/>
            <person name="Brown C.T."/>
            <person name="Hug L.A."/>
            <person name="Sharon I."/>
            <person name="Castelle C.J."/>
            <person name="Probst A.J."/>
            <person name="Thomas B.C."/>
            <person name="Singh A."/>
            <person name="Wilkins M.J."/>
            <person name="Karaoz U."/>
            <person name="Brodie E.L."/>
            <person name="Williams K.H."/>
            <person name="Hubbard S.S."/>
            <person name="Banfield J.F."/>
        </authorList>
    </citation>
    <scope>NUCLEOTIDE SEQUENCE [LARGE SCALE GENOMIC DNA]</scope>
</reference>
<dbReference type="STRING" id="1817772.A2527_02825"/>
<comment type="caution">
    <text evidence="3">The sequence shown here is derived from an EMBL/GenBank/DDBJ whole genome shotgun (WGS) entry which is preliminary data.</text>
</comment>
<dbReference type="AlphaFoldDB" id="A0A1F6GFX4"/>
<keyword evidence="2" id="KW-0732">Signal</keyword>
<feature type="signal peptide" evidence="2">
    <location>
        <begin position="1"/>
        <end position="19"/>
    </location>
</feature>
<dbReference type="Proteomes" id="UP000178449">
    <property type="component" value="Unassembled WGS sequence"/>
</dbReference>
<feature type="transmembrane region" description="Helical" evidence="1">
    <location>
        <begin position="398"/>
        <end position="417"/>
    </location>
</feature>
<accession>A0A1F6GFX4</accession>
<evidence type="ECO:0000256" key="1">
    <source>
        <dbReference type="SAM" id="Phobius"/>
    </source>
</evidence>
<dbReference type="EMBL" id="MFNE01000006">
    <property type="protein sequence ID" value="OGG97008.1"/>
    <property type="molecule type" value="Genomic_DNA"/>
</dbReference>
<sequence length="425" mass="46576">MKKLALLLSLLFTTWSAQAAYVVQGQIRSEAGSATAGLNVVLIEQNPNKAPQGPLALGKTDQDGRFRIEIEELDPQSEYILGTRIGEQRAASEAFSFAQSKQVTQDLNIPAQQEEVAPEGHNMDSPLVGPFIFVGDLKAEAGPVDSVTVELMEMTISSPEGQAVQTTQTNKAGHFSLQLPQAGSHNLYYVLAKNGPQLARSEARPLAASDKGKEIKTDLVFMAVSQDPKALIVRKNLLFFELMEDRVRVSEILLIENISPGSLDLSGQPLVKALPKGAENFQLMRPAPGISAQLDQDQAQFSITMAPGMAQIFFSYDLNLDQLGQTLTSGLLPRTEEIELVRTASGFEVTFDTPINEVVETKKGHGEELFFSKKTLALSDQKNVKFVIESTIMPQKRLFYPATLLLVLLLCGLFWYIKIKPEKAA</sequence>
<evidence type="ECO:0008006" key="5">
    <source>
        <dbReference type="Google" id="ProtNLM"/>
    </source>
</evidence>
<proteinExistence type="predicted"/>
<evidence type="ECO:0000313" key="3">
    <source>
        <dbReference type="EMBL" id="OGG97008.1"/>
    </source>
</evidence>